<dbReference type="Proteomes" id="UP000027222">
    <property type="component" value="Unassembled WGS sequence"/>
</dbReference>
<sequence>MSSSTQAESIARSRPPYSVEYLTVYQQLTESIVSGIGLHRLQCRPSVWHDIPSILCTPGLSFRSIPMPHVFFSILRAFTITNNEDSSASKALCPLQQVPRCNPTENSYSRMYSVSPGTFFHLFDDSTPPTMFIREVHGADWQFTSRPAALPRLSPTNTIFPDACLGKDVVSFISIVNM</sequence>
<gene>
    <name evidence="1" type="ORF">GALMADRAFT_148664</name>
</gene>
<keyword evidence="2" id="KW-1185">Reference proteome</keyword>
<reference evidence="2" key="1">
    <citation type="journal article" date="2014" name="Proc. Natl. Acad. Sci. U.S.A.">
        <title>Extensive sampling of basidiomycete genomes demonstrates inadequacy of the white-rot/brown-rot paradigm for wood decay fungi.</title>
        <authorList>
            <person name="Riley R."/>
            <person name="Salamov A.A."/>
            <person name="Brown D.W."/>
            <person name="Nagy L.G."/>
            <person name="Floudas D."/>
            <person name="Held B.W."/>
            <person name="Levasseur A."/>
            <person name="Lombard V."/>
            <person name="Morin E."/>
            <person name="Otillar R."/>
            <person name="Lindquist E.A."/>
            <person name="Sun H."/>
            <person name="LaButti K.M."/>
            <person name="Schmutz J."/>
            <person name="Jabbour D."/>
            <person name="Luo H."/>
            <person name="Baker S.E."/>
            <person name="Pisabarro A.G."/>
            <person name="Walton J.D."/>
            <person name="Blanchette R.A."/>
            <person name="Henrissat B."/>
            <person name="Martin F."/>
            <person name="Cullen D."/>
            <person name="Hibbett D.S."/>
            <person name="Grigoriev I.V."/>
        </authorList>
    </citation>
    <scope>NUCLEOTIDE SEQUENCE [LARGE SCALE GENOMIC DNA]</scope>
    <source>
        <strain evidence="2">CBS 339.88</strain>
    </source>
</reference>
<protein>
    <submittedName>
        <fullName evidence="1">Uncharacterized protein</fullName>
    </submittedName>
</protein>
<evidence type="ECO:0000313" key="1">
    <source>
        <dbReference type="EMBL" id="KDR65490.1"/>
    </source>
</evidence>
<dbReference type="AlphaFoldDB" id="A0A067S3U7"/>
<name>A0A067S3U7_GALM3</name>
<organism evidence="1 2">
    <name type="scientific">Galerina marginata (strain CBS 339.88)</name>
    <dbReference type="NCBI Taxonomy" id="685588"/>
    <lineage>
        <taxon>Eukaryota</taxon>
        <taxon>Fungi</taxon>
        <taxon>Dikarya</taxon>
        <taxon>Basidiomycota</taxon>
        <taxon>Agaricomycotina</taxon>
        <taxon>Agaricomycetes</taxon>
        <taxon>Agaricomycetidae</taxon>
        <taxon>Agaricales</taxon>
        <taxon>Agaricineae</taxon>
        <taxon>Strophariaceae</taxon>
        <taxon>Galerina</taxon>
    </lineage>
</organism>
<dbReference type="HOGENOM" id="CLU_1510728_0_0_1"/>
<evidence type="ECO:0000313" key="2">
    <source>
        <dbReference type="Proteomes" id="UP000027222"/>
    </source>
</evidence>
<proteinExistence type="predicted"/>
<accession>A0A067S3U7</accession>
<dbReference type="EMBL" id="KL142445">
    <property type="protein sequence ID" value="KDR65490.1"/>
    <property type="molecule type" value="Genomic_DNA"/>
</dbReference>